<evidence type="ECO:0000313" key="2">
    <source>
        <dbReference type="Proteomes" id="UP001196413"/>
    </source>
</evidence>
<comment type="caution">
    <text evidence="1">The sequence shown here is derived from an EMBL/GenBank/DDBJ whole genome shotgun (WGS) entry which is preliminary data.</text>
</comment>
<reference evidence="1" key="1">
    <citation type="submission" date="2021-06" db="EMBL/GenBank/DDBJ databases">
        <title>Parelaphostrongylus tenuis whole genome reference sequence.</title>
        <authorList>
            <person name="Garwood T.J."/>
            <person name="Larsen P.A."/>
            <person name="Fountain-Jones N.M."/>
            <person name="Garbe J.R."/>
            <person name="Macchietto M.G."/>
            <person name="Kania S.A."/>
            <person name="Gerhold R.W."/>
            <person name="Richards J.E."/>
            <person name="Wolf T.M."/>
        </authorList>
    </citation>
    <scope>NUCLEOTIDE SEQUENCE</scope>
    <source>
        <strain evidence="1">MNPRO001-30</strain>
        <tissue evidence="1">Meninges</tissue>
    </source>
</reference>
<accession>A0AAD5WFF9</accession>
<evidence type="ECO:0000313" key="1">
    <source>
        <dbReference type="EMBL" id="KAJ1368151.1"/>
    </source>
</evidence>
<keyword evidence="2" id="KW-1185">Reference proteome</keyword>
<gene>
    <name evidence="1" type="ORF">KIN20_029223</name>
</gene>
<dbReference type="Proteomes" id="UP001196413">
    <property type="component" value="Unassembled WGS sequence"/>
</dbReference>
<organism evidence="1 2">
    <name type="scientific">Parelaphostrongylus tenuis</name>
    <name type="common">Meningeal worm</name>
    <dbReference type="NCBI Taxonomy" id="148309"/>
    <lineage>
        <taxon>Eukaryota</taxon>
        <taxon>Metazoa</taxon>
        <taxon>Ecdysozoa</taxon>
        <taxon>Nematoda</taxon>
        <taxon>Chromadorea</taxon>
        <taxon>Rhabditida</taxon>
        <taxon>Rhabditina</taxon>
        <taxon>Rhabditomorpha</taxon>
        <taxon>Strongyloidea</taxon>
        <taxon>Metastrongylidae</taxon>
        <taxon>Parelaphostrongylus</taxon>
    </lineage>
</organism>
<protein>
    <submittedName>
        <fullName evidence="1">Uncharacterized protein</fullName>
    </submittedName>
</protein>
<dbReference type="EMBL" id="JAHQIW010006093">
    <property type="protein sequence ID" value="KAJ1368151.1"/>
    <property type="molecule type" value="Genomic_DNA"/>
</dbReference>
<dbReference type="AlphaFoldDB" id="A0AAD5WFF9"/>
<sequence length="175" mass="19232">MQESLKFLLRYLVSQVDKGRAQALVRRLVMQTVFDVLELQARSALLPDPIISGILSQLSLNISYEPLECQAVAITLMEMSRKWNHRAALSSATLVTGICARDMADKMCSETTMVKITPVSTSHTSISGLFRQQTSSWRIGRDRCGKMLMNKAVRLLASGPFGSQFFTATGTVGGS</sequence>
<proteinExistence type="predicted"/>
<name>A0AAD5WFF9_PARTN</name>